<name>A0A4C1WFE9_EUMVA</name>
<dbReference type="Proteomes" id="UP000299102">
    <property type="component" value="Unassembled WGS sequence"/>
</dbReference>
<protein>
    <submittedName>
        <fullName evidence="1">Uncharacterized protein</fullName>
    </submittedName>
</protein>
<comment type="caution">
    <text evidence="1">The sequence shown here is derived from an EMBL/GenBank/DDBJ whole genome shotgun (WGS) entry which is preliminary data.</text>
</comment>
<dbReference type="AlphaFoldDB" id="A0A4C1WFE9"/>
<proteinExistence type="predicted"/>
<evidence type="ECO:0000313" key="1">
    <source>
        <dbReference type="EMBL" id="GBP49813.1"/>
    </source>
</evidence>
<accession>A0A4C1WFE9</accession>
<evidence type="ECO:0000313" key="2">
    <source>
        <dbReference type="Proteomes" id="UP000299102"/>
    </source>
</evidence>
<dbReference type="OrthoDB" id="19938at2759"/>
<keyword evidence="2" id="KW-1185">Reference proteome</keyword>
<gene>
    <name evidence="1" type="ORF">EVAR_83762_1</name>
</gene>
<organism evidence="1 2">
    <name type="scientific">Eumeta variegata</name>
    <name type="common">Bagworm moth</name>
    <name type="synonym">Eumeta japonica</name>
    <dbReference type="NCBI Taxonomy" id="151549"/>
    <lineage>
        <taxon>Eukaryota</taxon>
        <taxon>Metazoa</taxon>
        <taxon>Ecdysozoa</taxon>
        <taxon>Arthropoda</taxon>
        <taxon>Hexapoda</taxon>
        <taxon>Insecta</taxon>
        <taxon>Pterygota</taxon>
        <taxon>Neoptera</taxon>
        <taxon>Endopterygota</taxon>
        <taxon>Lepidoptera</taxon>
        <taxon>Glossata</taxon>
        <taxon>Ditrysia</taxon>
        <taxon>Tineoidea</taxon>
        <taxon>Psychidae</taxon>
        <taxon>Oiketicinae</taxon>
        <taxon>Eumeta</taxon>
    </lineage>
</organism>
<dbReference type="EMBL" id="BGZK01000553">
    <property type="protein sequence ID" value="GBP49813.1"/>
    <property type="molecule type" value="Genomic_DNA"/>
</dbReference>
<sequence length="126" mass="12002">MQELEAWGARRGGAWGGIRAARAAVRAAAPLAAEGSIGALAVVSAAGAAADEAGAAAAADAVLAALDAGGAAGAAALQRLPELVAALPEHAARLVARAFATGAESQLAAETALLRAVAALNALRGC</sequence>
<reference evidence="1 2" key="1">
    <citation type="journal article" date="2019" name="Commun. Biol.">
        <title>The bagworm genome reveals a unique fibroin gene that provides high tensile strength.</title>
        <authorList>
            <person name="Kono N."/>
            <person name="Nakamura H."/>
            <person name="Ohtoshi R."/>
            <person name="Tomita M."/>
            <person name="Numata K."/>
            <person name="Arakawa K."/>
        </authorList>
    </citation>
    <scope>NUCLEOTIDE SEQUENCE [LARGE SCALE GENOMIC DNA]</scope>
</reference>